<name>I0KD14_9BACT</name>
<feature type="chain" id="PRO_5003631423" description="Secreted protein" evidence="1">
    <location>
        <begin position="19"/>
        <end position="174"/>
    </location>
</feature>
<dbReference type="RefSeq" id="WP_015333116.1">
    <property type="nucleotide sequence ID" value="NC_020054.1"/>
</dbReference>
<evidence type="ECO:0000313" key="3">
    <source>
        <dbReference type="Proteomes" id="UP000011058"/>
    </source>
</evidence>
<gene>
    <name evidence="2" type="ORF">FAES_4017</name>
</gene>
<dbReference type="HOGENOM" id="CLU_1537803_0_0_10"/>
<evidence type="ECO:0008006" key="4">
    <source>
        <dbReference type="Google" id="ProtNLM"/>
    </source>
</evidence>
<dbReference type="KEGG" id="fae:FAES_4017"/>
<evidence type="ECO:0000313" key="2">
    <source>
        <dbReference type="EMBL" id="CCH02017.1"/>
    </source>
</evidence>
<dbReference type="Proteomes" id="UP000011058">
    <property type="component" value="Chromosome"/>
</dbReference>
<dbReference type="STRING" id="1166018.FAES_4017"/>
<dbReference type="AlphaFoldDB" id="I0KD14"/>
<proteinExistence type="predicted"/>
<organism evidence="2 3">
    <name type="scientific">Fibrella aestuarina BUZ 2</name>
    <dbReference type="NCBI Taxonomy" id="1166018"/>
    <lineage>
        <taxon>Bacteria</taxon>
        <taxon>Pseudomonadati</taxon>
        <taxon>Bacteroidota</taxon>
        <taxon>Cytophagia</taxon>
        <taxon>Cytophagales</taxon>
        <taxon>Spirosomataceae</taxon>
        <taxon>Fibrella</taxon>
    </lineage>
</organism>
<accession>I0KD14</accession>
<keyword evidence="1" id="KW-0732">Signal</keyword>
<evidence type="ECO:0000256" key="1">
    <source>
        <dbReference type="SAM" id="SignalP"/>
    </source>
</evidence>
<protein>
    <recommendedName>
        <fullName evidence="4">Secreted protein</fullName>
    </recommendedName>
</protein>
<feature type="signal peptide" evidence="1">
    <location>
        <begin position="1"/>
        <end position="18"/>
    </location>
</feature>
<sequence length="174" mass="19996">MKTFLLIASLLLTTPVLAQTIPTRLTNMEMPVKYYDTDTVYRRLEAENMYVEQIDFTGKRAVLALDVYHYLKTKTAAGTDTTITYEKAFAYGSGGRIRYRLEVRNDRYMDVATGRAATDSTAEADRIKEFDFFRLLMQPQAEGGLSMGLEQLIMSRLLLYVSEGAFDTNEYRYR</sequence>
<reference evidence="2 3" key="1">
    <citation type="journal article" date="2012" name="J. Bacteriol.">
        <title>Genome Sequence of Fibrella aestuarina BUZ 2T, a Filamentous Marine Bacterium.</title>
        <authorList>
            <person name="Filippini M."/>
            <person name="Qi W."/>
            <person name="Blom J."/>
            <person name="Goesmann A."/>
            <person name="Smits T.H."/>
            <person name="Bagheri H.C."/>
        </authorList>
    </citation>
    <scope>NUCLEOTIDE SEQUENCE [LARGE SCALE GENOMIC DNA]</scope>
    <source>
        <strain evidence="3">BUZ 2T</strain>
    </source>
</reference>
<dbReference type="OrthoDB" id="1412480at2"/>
<keyword evidence="3" id="KW-1185">Reference proteome</keyword>
<dbReference type="EMBL" id="HE796683">
    <property type="protein sequence ID" value="CCH02017.1"/>
    <property type="molecule type" value="Genomic_DNA"/>
</dbReference>